<feature type="chain" id="PRO_5016414327" evidence="1">
    <location>
        <begin position="23"/>
        <end position="243"/>
    </location>
</feature>
<reference evidence="2 3" key="1">
    <citation type="journal article" date="2018" name="Mol. Biol. Evol.">
        <title>Broad Genomic Sampling Reveals a Smut Pathogenic Ancestry of the Fungal Clade Ustilaginomycotina.</title>
        <authorList>
            <person name="Kijpornyongpan T."/>
            <person name="Mondo S.J."/>
            <person name="Barry K."/>
            <person name="Sandor L."/>
            <person name="Lee J."/>
            <person name="Lipzen A."/>
            <person name="Pangilinan J."/>
            <person name="LaButti K."/>
            <person name="Hainaut M."/>
            <person name="Henrissat B."/>
            <person name="Grigoriev I.V."/>
            <person name="Spatafora J.W."/>
            <person name="Aime M.C."/>
        </authorList>
    </citation>
    <scope>NUCLEOTIDE SEQUENCE [LARGE SCALE GENOMIC DNA]</scope>
    <source>
        <strain evidence="2 3">MCA 4658</strain>
    </source>
</reference>
<dbReference type="GeneID" id="37039587"/>
<sequence length="243" mass="24774">MKFQLSTVLVLGAILFASGVAADNIGISGSGASYTAGCSAAYPTVTVTVLQDAFGKLTTILPTLPAIQTPSLPFIPTIPAGITKALSPDAAKRAAGAVVDNLTAASNQATAVSNALQGTLTNGLSAGAKNVASQIDAASAKLKEGQTALEKLAGTVEGQVNRDAITAAYQKFADQTQAQLTSLVAKRALLDTYAAQIRAALLRYQAQAQSYAKALQSRVPTAKDLPKASANLDGGFTFTLGKF</sequence>
<evidence type="ECO:0000256" key="1">
    <source>
        <dbReference type="SAM" id="SignalP"/>
    </source>
</evidence>
<keyword evidence="1" id="KW-0732">Signal</keyword>
<dbReference type="RefSeq" id="XP_025370526.1">
    <property type="nucleotide sequence ID" value="XM_025517717.1"/>
</dbReference>
<protein>
    <submittedName>
        <fullName evidence="2">Uncharacterized protein</fullName>
    </submittedName>
</protein>
<evidence type="ECO:0000313" key="2">
    <source>
        <dbReference type="EMBL" id="PWN43366.1"/>
    </source>
</evidence>
<evidence type="ECO:0000313" key="3">
    <source>
        <dbReference type="Proteomes" id="UP000245783"/>
    </source>
</evidence>
<dbReference type="EMBL" id="KZ819370">
    <property type="protein sequence ID" value="PWN43366.1"/>
    <property type="molecule type" value="Genomic_DNA"/>
</dbReference>
<proteinExistence type="predicted"/>
<dbReference type="OrthoDB" id="10314912at2759"/>
<dbReference type="InParanoid" id="A0A316W0J3"/>
<name>A0A316W0J3_9BASI</name>
<dbReference type="AlphaFoldDB" id="A0A316W0J3"/>
<organism evidence="2 3">
    <name type="scientific">Ceraceosorus guamensis</name>
    <dbReference type="NCBI Taxonomy" id="1522189"/>
    <lineage>
        <taxon>Eukaryota</taxon>
        <taxon>Fungi</taxon>
        <taxon>Dikarya</taxon>
        <taxon>Basidiomycota</taxon>
        <taxon>Ustilaginomycotina</taxon>
        <taxon>Exobasidiomycetes</taxon>
        <taxon>Ceraceosorales</taxon>
        <taxon>Ceraceosoraceae</taxon>
        <taxon>Ceraceosorus</taxon>
    </lineage>
</organism>
<dbReference type="Proteomes" id="UP000245783">
    <property type="component" value="Unassembled WGS sequence"/>
</dbReference>
<accession>A0A316W0J3</accession>
<feature type="signal peptide" evidence="1">
    <location>
        <begin position="1"/>
        <end position="22"/>
    </location>
</feature>
<keyword evidence="3" id="KW-1185">Reference proteome</keyword>
<gene>
    <name evidence="2" type="ORF">IE81DRAFT_88181</name>
</gene>